<gene>
    <name evidence="2" type="ORF">NTEN_LOCUS1454</name>
</gene>
<reference evidence="2 3" key="1">
    <citation type="submission" date="2020-02" db="EMBL/GenBank/DDBJ databases">
        <authorList>
            <person name="Ferguson B K."/>
        </authorList>
    </citation>
    <scope>NUCLEOTIDE SEQUENCE [LARGE SCALE GENOMIC DNA]</scope>
</reference>
<evidence type="ECO:0000256" key="1">
    <source>
        <dbReference type="SAM" id="SignalP"/>
    </source>
</evidence>
<dbReference type="AlphaFoldDB" id="A0A6H5FY82"/>
<proteinExistence type="predicted"/>
<name>A0A6H5FY82_9HEMI</name>
<evidence type="ECO:0000313" key="3">
    <source>
        <dbReference type="Proteomes" id="UP000479000"/>
    </source>
</evidence>
<keyword evidence="3" id="KW-1185">Reference proteome</keyword>
<keyword evidence="1" id="KW-0732">Signal</keyword>
<organism evidence="2 3">
    <name type="scientific">Nesidiocoris tenuis</name>
    <dbReference type="NCBI Taxonomy" id="355587"/>
    <lineage>
        <taxon>Eukaryota</taxon>
        <taxon>Metazoa</taxon>
        <taxon>Ecdysozoa</taxon>
        <taxon>Arthropoda</taxon>
        <taxon>Hexapoda</taxon>
        <taxon>Insecta</taxon>
        <taxon>Pterygota</taxon>
        <taxon>Neoptera</taxon>
        <taxon>Paraneoptera</taxon>
        <taxon>Hemiptera</taxon>
        <taxon>Heteroptera</taxon>
        <taxon>Panheteroptera</taxon>
        <taxon>Cimicomorpha</taxon>
        <taxon>Miridae</taxon>
        <taxon>Dicyphina</taxon>
        <taxon>Nesidiocoris</taxon>
    </lineage>
</organism>
<dbReference type="Proteomes" id="UP000479000">
    <property type="component" value="Unassembled WGS sequence"/>
</dbReference>
<feature type="signal peptide" evidence="1">
    <location>
        <begin position="1"/>
        <end position="29"/>
    </location>
</feature>
<evidence type="ECO:0000313" key="2">
    <source>
        <dbReference type="EMBL" id="CAA9994638.1"/>
    </source>
</evidence>
<dbReference type="EMBL" id="CADCXU010002174">
    <property type="protein sequence ID" value="CAA9994638.1"/>
    <property type="molecule type" value="Genomic_DNA"/>
</dbReference>
<accession>A0A6H5FY82</accession>
<sequence length="69" mass="8099">MGYTCHPQFFSHWSKWAALLLRLNISLQGSPYIFQRECGEVAFRTTDNKTRYQFFWHRGAITPNSKGSN</sequence>
<protein>
    <submittedName>
        <fullName evidence="2">Uncharacterized protein</fullName>
    </submittedName>
</protein>
<feature type="chain" id="PRO_5026334370" evidence="1">
    <location>
        <begin position="30"/>
        <end position="69"/>
    </location>
</feature>
<feature type="non-terminal residue" evidence="2">
    <location>
        <position position="69"/>
    </location>
</feature>